<comment type="similarity">
    <text evidence="7">Belongs to the drug/metabolite transporter (DMT) superfamily. Small multidrug resistance (SMR) (TC 2.A.7.1) family.</text>
</comment>
<gene>
    <name evidence="9" type="ORF">SAMN05660350_01041</name>
</gene>
<evidence type="ECO:0000313" key="9">
    <source>
        <dbReference type="EMBL" id="SHN61211.1"/>
    </source>
</evidence>
<protein>
    <submittedName>
        <fullName evidence="9">Small multidrug resistance pump</fullName>
    </submittedName>
</protein>
<dbReference type="Gene3D" id="1.10.3730.20">
    <property type="match status" value="1"/>
</dbReference>
<dbReference type="GO" id="GO:0005886">
    <property type="term" value="C:plasma membrane"/>
    <property type="evidence" value="ECO:0007669"/>
    <property type="project" value="UniProtKB-SubCell"/>
</dbReference>
<evidence type="ECO:0000256" key="1">
    <source>
        <dbReference type="ARBA" id="ARBA00004651"/>
    </source>
</evidence>
<dbReference type="PANTHER" id="PTHR30561">
    <property type="entry name" value="SMR FAMILY PROTON-DEPENDENT DRUG EFFLUX TRANSPORTER SUGE"/>
    <property type="match status" value="1"/>
</dbReference>
<comment type="subcellular location">
    <subcellularLocation>
        <location evidence="1 7">Cell membrane</location>
        <topology evidence="1 7">Multi-pass membrane protein</topology>
    </subcellularLocation>
</comment>
<evidence type="ECO:0000256" key="4">
    <source>
        <dbReference type="ARBA" id="ARBA00022692"/>
    </source>
</evidence>
<dbReference type="PANTHER" id="PTHR30561:SF1">
    <property type="entry name" value="MULTIDRUG TRANSPORTER EMRE"/>
    <property type="match status" value="1"/>
</dbReference>
<dbReference type="OrthoDB" id="3175079at2"/>
<evidence type="ECO:0000256" key="6">
    <source>
        <dbReference type="ARBA" id="ARBA00023136"/>
    </source>
</evidence>
<keyword evidence="4 7" id="KW-0812">Transmembrane</keyword>
<dbReference type="GO" id="GO:0022857">
    <property type="term" value="F:transmembrane transporter activity"/>
    <property type="evidence" value="ECO:0007669"/>
    <property type="project" value="InterPro"/>
</dbReference>
<sequence length="108" mass="11234">MTWLLLGAAIVSEVAGTMFLRASDGLRRKRWIPAIATAYVVSFGFLTLALARGMTVGVAYGVWAASGIALTAVIARVAFREPLTRTMGAGIALVALGVLLVELGAASR</sequence>
<evidence type="ECO:0000256" key="5">
    <source>
        <dbReference type="ARBA" id="ARBA00022989"/>
    </source>
</evidence>
<feature type="transmembrane region" description="Helical" evidence="8">
    <location>
        <begin position="85"/>
        <end position="105"/>
    </location>
</feature>
<organism evidence="9 10">
    <name type="scientific">Geodermatophilus obscurus</name>
    <dbReference type="NCBI Taxonomy" id="1861"/>
    <lineage>
        <taxon>Bacteria</taxon>
        <taxon>Bacillati</taxon>
        <taxon>Actinomycetota</taxon>
        <taxon>Actinomycetes</taxon>
        <taxon>Geodermatophilales</taxon>
        <taxon>Geodermatophilaceae</taxon>
        <taxon>Geodermatophilus</taxon>
    </lineage>
</organism>
<dbReference type="Pfam" id="PF00893">
    <property type="entry name" value="Multi_Drug_Res"/>
    <property type="match status" value="1"/>
</dbReference>
<name>A0A1M7SS18_9ACTN</name>
<dbReference type="AlphaFoldDB" id="A0A1M7SS18"/>
<dbReference type="EMBL" id="FRDM01000003">
    <property type="protein sequence ID" value="SHN61211.1"/>
    <property type="molecule type" value="Genomic_DNA"/>
</dbReference>
<keyword evidence="3" id="KW-1003">Cell membrane</keyword>
<keyword evidence="6 8" id="KW-0472">Membrane</keyword>
<dbReference type="InterPro" id="IPR037185">
    <property type="entry name" value="EmrE-like"/>
</dbReference>
<proteinExistence type="inferred from homology"/>
<evidence type="ECO:0000256" key="8">
    <source>
        <dbReference type="SAM" id="Phobius"/>
    </source>
</evidence>
<feature type="transmembrane region" description="Helical" evidence="8">
    <location>
        <begin position="58"/>
        <end position="79"/>
    </location>
</feature>
<dbReference type="Proteomes" id="UP000184428">
    <property type="component" value="Unassembled WGS sequence"/>
</dbReference>
<evidence type="ECO:0000256" key="7">
    <source>
        <dbReference type="RuleBase" id="RU003942"/>
    </source>
</evidence>
<accession>A0A1M7SS18</accession>
<keyword evidence="2" id="KW-0813">Transport</keyword>
<dbReference type="RefSeq" id="WP_072914442.1">
    <property type="nucleotide sequence ID" value="NZ_FRDM01000003.1"/>
</dbReference>
<dbReference type="InterPro" id="IPR045324">
    <property type="entry name" value="Small_multidrug_res"/>
</dbReference>
<feature type="transmembrane region" description="Helical" evidence="8">
    <location>
        <begin position="31"/>
        <end position="51"/>
    </location>
</feature>
<evidence type="ECO:0000256" key="2">
    <source>
        <dbReference type="ARBA" id="ARBA00022448"/>
    </source>
</evidence>
<dbReference type="InterPro" id="IPR000390">
    <property type="entry name" value="Small_drug/metabolite_transptr"/>
</dbReference>
<reference evidence="9 10" key="1">
    <citation type="submission" date="2016-12" db="EMBL/GenBank/DDBJ databases">
        <authorList>
            <person name="Song W.-J."/>
            <person name="Kurnit D.M."/>
        </authorList>
    </citation>
    <scope>NUCLEOTIDE SEQUENCE [LARGE SCALE GENOMIC DNA]</scope>
    <source>
        <strain evidence="9 10">DSM 43162</strain>
    </source>
</reference>
<dbReference type="SUPFAM" id="SSF103481">
    <property type="entry name" value="Multidrug resistance efflux transporter EmrE"/>
    <property type="match status" value="1"/>
</dbReference>
<evidence type="ECO:0000313" key="10">
    <source>
        <dbReference type="Proteomes" id="UP000184428"/>
    </source>
</evidence>
<evidence type="ECO:0000256" key="3">
    <source>
        <dbReference type="ARBA" id="ARBA00022475"/>
    </source>
</evidence>
<keyword evidence="5 8" id="KW-1133">Transmembrane helix</keyword>